<dbReference type="AlphaFoldDB" id="A0A853CN10"/>
<sequence>MRDDIFPLTKAERRAARARWRQLSARERMRAGRLAERGLPAPSRELSAATLQWGQYMLQRTWSNRIPRSSMVVAGLTAAILGLLAQLAIGVGWVLVGGGLVAAAIGWLTWSQRRLAHAMVSANAVVLHHGDAASGPPDR</sequence>
<evidence type="ECO:0000313" key="3">
    <source>
        <dbReference type="Proteomes" id="UP000541969"/>
    </source>
</evidence>
<dbReference type="EMBL" id="JACBZT010000001">
    <property type="protein sequence ID" value="NYJ07628.1"/>
    <property type="molecule type" value="Genomic_DNA"/>
</dbReference>
<comment type="caution">
    <text evidence="2">The sequence shown here is derived from an EMBL/GenBank/DDBJ whole genome shotgun (WGS) entry which is preliminary data.</text>
</comment>
<evidence type="ECO:0000256" key="1">
    <source>
        <dbReference type="SAM" id="Phobius"/>
    </source>
</evidence>
<reference evidence="2 3" key="1">
    <citation type="submission" date="2020-07" db="EMBL/GenBank/DDBJ databases">
        <title>Sequencing the genomes of 1000 actinobacteria strains.</title>
        <authorList>
            <person name="Klenk H.-P."/>
        </authorList>
    </citation>
    <scope>NUCLEOTIDE SEQUENCE [LARGE SCALE GENOMIC DNA]</scope>
    <source>
        <strain evidence="2 3">DSM 104001</strain>
    </source>
</reference>
<gene>
    <name evidence="2" type="ORF">GGQ55_003906</name>
</gene>
<dbReference type="Proteomes" id="UP000541969">
    <property type="component" value="Unassembled WGS sequence"/>
</dbReference>
<feature type="transmembrane region" description="Helical" evidence="1">
    <location>
        <begin position="91"/>
        <end position="110"/>
    </location>
</feature>
<evidence type="ECO:0000313" key="2">
    <source>
        <dbReference type="EMBL" id="NYJ07628.1"/>
    </source>
</evidence>
<proteinExistence type="predicted"/>
<keyword evidence="1" id="KW-0472">Membrane</keyword>
<dbReference type="RefSeq" id="WP_179719631.1">
    <property type="nucleotide sequence ID" value="NZ_JACBZT010000001.1"/>
</dbReference>
<keyword evidence="1" id="KW-1133">Transmembrane helix</keyword>
<evidence type="ECO:0008006" key="4">
    <source>
        <dbReference type="Google" id="ProtNLM"/>
    </source>
</evidence>
<organism evidence="2 3">
    <name type="scientific">Petropleomorpha daqingensis</name>
    <dbReference type="NCBI Taxonomy" id="2026353"/>
    <lineage>
        <taxon>Bacteria</taxon>
        <taxon>Bacillati</taxon>
        <taxon>Actinomycetota</taxon>
        <taxon>Actinomycetes</taxon>
        <taxon>Geodermatophilales</taxon>
        <taxon>Geodermatophilaceae</taxon>
        <taxon>Petropleomorpha</taxon>
    </lineage>
</organism>
<keyword evidence="1" id="KW-0812">Transmembrane</keyword>
<name>A0A853CN10_9ACTN</name>
<keyword evidence="3" id="KW-1185">Reference proteome</keyword>
<accession>A0A853CN10</accession>
<protein>
    <recommendedName>
        <fullName evidence="4">DUF3040 domain-containing protein</fullName>
    </recommendedName>
</protein>
<feature type="transmembrane region" description="Helical" evidence="1">
    <location>
        <begin position="66"/>
        <end position="85"/>
    </location>
</feature>